<reference evidence="2" key="1">
    <citation type="submission" date="2021-01" db="UniProtKB">
        <authorList>
            <consortium name="EnsemblPlants"/>
        </authorList>
    </citation>
    <scope>IDENTIFICATION</scope>
</reference>
<accession>A0A7N1A1X6</accession>
<organism evidence="2 3">
    <name type="scientific">Kalanchoe fedtschenkoi</name>
    <name type="common">Lavender scallops</name>
    <name type="synonym">South American air plant</name>
    <dbReference type="NCBI Taxonomy" id="63787"/>
    <lineage>
        <taxon>Eukaryota</taxon>
        <taxon>Viridiplantae</taxon>
        <taxon>Streptophyta</taxon>
        <taxon>Embryophyta</taxon>
        <taxon>Tracheophyta</taxon>
        <taxon>Spermatophyta</taxon>
        <taxon>Magnoliopsida</taxon>
        <taxon>eudicotyledons</taxon>
        <taxon>Gunneridae</taxon>
        <taxon>Pentapetalae</taxon>
        <taxon>Saxifragales</taxon>
        <taxon>Crassulaceae</taxon>
        <taxon>Kalanchoe</taxon>
    </lineage>
</organism>
<feature type="region of interest" description="Disordered" evidence="1">
    <location>
        <begin position="1"/>
        <end position="32"/>
    </location>
</feature>
<dbReference type="AlphaFoldDB" id="A0A7N1A1X6"/>
<sequence length="82" mass="9171">MASKDEEAGGARLFLRKIQTGEEQPRSNSKLLPPPSINSFFSPLLSHHFSSISPLKLSAPIHCGNFEGFRRLCPHMKQCYLS</sequence>
<protein>
    <submittedName>
        <fullName evidence="2">Uncharacterized protein</fullName>
    </submittedName>
</protein>
<name>A0A7N1A1X6_KALFE</name>
<evidence type="ECO:0000256" key="1">
    <source>
        <dbReference type="SAM" id="MobiDB-lite"/>
    </source>
</evidence>
<dbReference type="Gramene" id="Kaladp0063s0042.1.v1.1">
    <property type="protein sequence ID" value="Kaladp0063s0042.1.v1.1"/>
    <property type="gene ID" value="Kaladp0063s0042.v1.1"/>
</dbReference>
<proteinExistence type="predicted"/>
<evidence type="ECO:0000313" key="2">
    <source>
        <dbReference type="EnsemblPlants" id="Kaladp0063s0042.1.v1.1"/>
    </source>
</evidence>
<keyword evidence="3" id="KW-1185">Reference proteome</keyword>
<evidence type="ECO:0000313" key="3">
    <source>
        <dbReference type="Proteomes" id="UP000594263"/>
    </source>
</evidence>
<dbReference type="Proteomes" id="UP000594263">
    <property type="component" value="Unplaced"/>
</dbReference>
<dbReference type="EnsemblPlants" id="Kaladp0063s0042.1.v1.1">
    <property type="protein sequence ID" value="Kaladp0063s0042.1.v1.1"/>
    <property type="gene ID" value="Kaladp0063s0042.v1.1"/>
</dbReference>